<reference evidence="2" key="1">
    <citation type="journal article" date="2020" name="J. ISSAAS">
        <title>Lactobacilli and other gastrointestinal microbiota of Peromyscus leucopus, reservoir host for agents of Lyme disease and other zoonoses in North America.</title>
        <authorList>
            <person name="Milovic A."/>
            <person name="Bassam K."/>
            <person name="Shao H."/>
            <person name="Chatzistamou I."/>
            <person name="Tufts D.M."/>
            <person name="Diuk-Wasser M."/>
            <person name="Barbour A.G."/>
        </authorList>
    </citation>
    <scope>NUCLEOTIDE SEQUENCE</scope>
    <source>
        <strain evidence="2">LL30</strain>
    </source>
</reference>
<keyword evidence="1" id="KW-0812">Transmembrane</keyword>
<feature type="transmembrane region" description="Helical" evidence="1">
    <location>
        <begin position="46"/>
        <end position="71"/>
    </location>
</feature>
<dbReference type="GO" id="GO:0005886">
    <property type="term" value="C:plasma membrane"/>
    <property type="evidence" value="ECO:0007669"/>
    <property type="project" value="TreeGrafter"/>
</dbReference>
<evidence type="ECO:0000313" key="2">
    <source>
        <dbReference type="EMBL" id="QGT50569.1"/>
    </source>
</evidence>
<feature type="transmembrane region" description="Helical" evidence="1">
    <location>
        <begin position="20"/>
        <end position="40"/>
    </location>
</feature>
<protein>
    <recommendedName>
        <fullName evidence="3">DUF805 domain-containing protein</fullName>
    </recommendedName>
</protein>
<sequence>MNWKTLFRFTPRAGRAEFAAVGLVCNLLTFGNLLLSFWLMSGTVPLVNAALLQILMMPVSLLVFWVGLALYSRRLHDFNLSLWWYILYVVITSAFAFTSHAGATAVSVLGVLVWAFLALKKSPDEDNRFGEKAEPFFPASFGRSAFYLTAAAGILVAASMAAFSAYSAQNIKTPSSPYAAQSARF</sequence>
<proteinExistence type="predicted"/>
<dbReference type="PANTHER" id="PTHR34980:SF3">
    <property type="entry name" value="BLR8105 PROTEIN"/>
    <property type="match status" value="1"/>
</dbReference>
<dbReference type="EMBL" id="MN577571">
    <property type="protein sequence ID" value="QGT50569.1"/>
    <property type="molecule type" value="Genomic_DNA"/>
</dbReference>
<evidence type="ECO:0000256" key="1">
    <source>
        <dbReference type="SAM" id="Phobius"/>
    </source>
</evidence>
<dbReference type="PANTHER" id="PTHR34980">
    <property type="entry name" value="INNER MEMBRANE PROTEIN-RELATED-RELATED"/>
    <property type="match status" value="1"/>
</dbReference>
<accession>A0A650ELE9</accession>
<evidence type="ECO:0008006" key="3">
    <source>
        <dbReference type="Google" id="ProtNLM"/>
    </source>
</evidence>
<dbReference type="AlphaFoldDB" id="A0A650ELE9"/>
<dbReference type="Pfam" id="PF05656">
    <property type="entry name" value="DUF805"/>
    <property type="match status" value="1"/>
</dbReference>
<keyword evidence="1" id="KW-0472">Membrane</keyword>
<name>A0A650ELE9_9BACT</name>
<dbReference type="InterPro" id="IPR008523">
    <property type="entry name" value="DUF805"/>
</dbReference>
<keyword evidence="1" id="KW-1133">Transmembrane helix</keyword>
<feature type="transmembrane region" description="Helical" evidence="1">
    <location>
        <begin position="145"/>
        <end position="166"/>
    </location>
</feature>
<feature type="transmembrane region" description="Helical" evidence="1">
    <location>
        <begin position="83"/>
        <end position="116"/>
    </location>
</feature>
<gene>
    <name evidence="2" type="ORF">Elusimicrob1349_0390</name>
</gene>
<organism evidence="2">
    <name type="scientific">uncultured Elusimicrobia bacterium</name>
    <dbReference type="NCBI Taxonomy" id="699876"/>
    <lineage>
        <taxon>Bacteria</taxon>
        <taxon>Pseudomonadati</taxon>
        <taxon>Elusimicrobiota</taxon>
        <taxon>Elusimicrobia</taxon>
        <taxon>environmental samples</taxon>
    </lineage>
</organism>